<dbReference type="Gene3D" id="3.90.1200.10">
    <property type="match status" value="1"/>
</dbReference>
<dbReference type="InterPro" id="IPR015897">
    <property type="entry name" value="CHK_kinase-like"/>
</dbReference>
<dbReference type="SMART" id="SM00587">
    <property type="entry name" value="CHK"/>
    <property type="match status" value="1"/>
</dbReference>
<proteinExistence type="predicted"/>
<reference evidence="2 3" key="1">
    <citation type="submission" date="2024-03" db="EMBL/GenBank/DDBJ databases">
        <title>Adaptation during the transition from Ophiocordyceps entomopathogen to insect associate is accompanied by gene loss and intensified selection.</title>
        <authorList>
            <person name="Ward C.M."/>
            <person name="Onetto C.A."/>
            <person name="Borneman A.R."/>
        </authorList>
    </citation>
    <scope>NUCLEOTIDE SEQUENCE [LARGE SCALE GENOMIC DNA]</scope>
    <source>
        <strain evidence="2">AWRI1</strain>
        <tissue evidence="2">Single Adult Female</tissue>
    </source>
</reference>
<sequence length="390" mass="45529">MSAFVNDIILVECLRRANPKCREISIKQYDCKPLTITPGSNYTSEIYGVCVEFECDGKTQNEFMVFKVPHLHKLYNQMQKAGVYEKENYMYNTIMPELMKVSSLSMLPKHYCITESQVLILEDLTKGGYFLEDQKQWNLEPSILLLNELAKFHAASVKLHQLNPSILEPISTVTLFREDVVVAIKKRVYPYLMEILKAEGFNQQVLQKFAEYREKIDCNNIYQILNREHSFGVLNHGNLKSNNLLLKKNHSGPGSLKIIDYQTCFWGSPIFDLLYFFILNVDCNVYEQHQHKLINLYLVTLNDSLSNLQWDGTYSKEDYEVDLEGSKLYQIFTLLFSSVLVIRECIPGFLHGDPLSVPSLQEVEKIRKDEIFGCRFINWFRYFEKQGYFD</sequence>
<organism evidence="2 3">
    <name type="scientific">Parthenolecanium corni</name>
    <dbReference type="NCBI Taxonomy" id="536013"/>
    <lineage>
        <taxon>Eukaryota</taxon>
        <taxon>Metazoa</taxon>
        <taxon>Ecdysozoa</taxon>
        <taxon>Arthropoda</taxon>
        <taxon>Hexapoda</taxon>
        <taxon>Insecta</taxon>
        <taxon>Pterygota</taxon>
        <taxon>Neoptera</taxon>
        <taxon>Paraneoptera</taxon>
        <taxon>Hemiptera</taxon>
        <taxon>Sternorrhyncha</taxon>
        <taxon>Coccoidea</taxon>
        <taxon>Coccidae</taxon>
        <taxon>Parthenolecanium</taxon>
    </lineage>
</organism>
<gene>
    <name evidence="2" type="ORF">V9T40_008609</name>
</gene>
<dbReference type="InterPro" id="IPR004119">
    <property type="entry name" value="EcKL"/>
</dbReference>
<evidence type="ECO:0000313" key="2">
    <source>
        <dbReference type="EMBL" id="KAK7601168.1"/>
    </source>
</evidence>
<dbReference type="SUPFAM" id="SSF56112">
    <property type="entry name" value="Protein kinase-like (PK-like)"/>
    <property type="match status" value="1"/>
</dbReference>
<name>A0AAN9TNG9_9HEMI</name>
<feature type="domain" description="CHK kinase-like" evidence="1">
    <location>
        <begin position="119"/>
        <end position="307"/>
    </location>
</feature>
<evidence type="ECO:0000259" key="1">
    <source>
        <dbReference type="SMART" id="SM00587"/>
    </source>
</evidence>
<protein>
    <recommendedName>
        <fullName evidence="1">CHK kinase-like domain-containing protein</fullName>
    </recommendedName>
</protein>
<dbReference type="Proteomes" id="UP001367676">
    <property type="component" value="Unassembled WGS sequence"/>
</dbReference>
<dbReference type="EMBL" id="JBBCAQ010000010">
    <property type="protein sequence ID" value="KAK7601168.1"/>
    <property type="molecule type" value="Genomic_DNA"/>
</dbReference>
<comment type="caution">
    <text evidence="2">The sequence shown here is derived from an EMBL/GenBank/DDBJ whole genome shotgun (WGS) entry which is preliminary data.</text>
</comment>
<evidence type="ECO:0000313" key="3">
    <source>
        <dbReference type="Proteomes" id="UP001367676"/>
    </source>
</evidence>
<dbReference type="AlphaFoldDB" id="A0AAN9TNG9"/>
<keyword evidence="3" id="KW-1185">Reference proteome</keyword>
<accession>A0AAN9TNG9</accession>
<dbReference type="InterPro" id="IPR011009">
    <property type="entry name" value="Kinase-like_dom_sf"/>
</dbReference>
<dbReference type="PANTHER" id="PTHR11012">
    <property type="entry name" value="PROTEIN KINASE-LIKE DOMAIN-CONTAINING"/>
    <property type="match status" value="1"/>
</dbReference>
<dbReference type="PANTHER" id="PTHR11012:SF56">
    <property type="entry name" value="CHK KINASE-LIKE DOMAIN-CONTAINING PROTEIN-RELATED"/>
    <property type="match status" value="1"/>
</dbReference>
<dbReference type="Pfam" id="PF02958">
    <property type="entry name" value="EcKL"/>
    <property type="match status" value="1"/>
</dbReference>